<feature type="region of interest" description="Disordered" evidence="9">
    <location>
        <begin position="319"/>
        <end position="340"/>
    </location>
</feature>
<dbReference type="Gene3D" id="3.30.60.10">
    <property type="entry name" value="Endochitinase-like"/>
    <property type="match status" value="2"/>
</dbReference>
<comment type="caution">
    <text evidence="13">The sequence shown here is derived from an EMBL/GenBank/DDBJ whole genome shotgun (WGS) entry which is preliminary data.</text>
</comment>
<sequence length="340" mass="33981">MRAFTDSSPLLWLAAYCGLSSVPASASLIRRSDTLEYRSPLLLRAISVDGNCGAKAGTTCLGSEFGDCCSQRGYCGGTNVYCGDGCQSEFGTCGDSSISTDGSCGGSKGLTCLGSFEGDCCSANGFCGKTAGYCGDGCQSAFGICGEAGLSGDGNTAPSSTATSKSSPAASPTSSTSESTSESSPAASPTSSTSDSTTSDGGAETKNEDGGHSTGAKIGMGVGIPVAAIFIGALGLWMFFRRRRNGAVGGSAKDAPDEDAGPGGDGAMAAKSESQAQVPLIILIVGGIGARIQVWGRRLGSGGEEYVVGEEKSGGWWKNRREAPAELGGTELPAELATSK</sequence>
<evidence type="ECO:0000256" key="1">
    <source>
        <dbReference type="ARBA" id="ARBA00001941"/>
    </source>
</evidence>
<evidence type="ECO:0000313" key="14">
    <source>
        <dbReference type="Proteomes" id="UP001187682"/>
    </source>
</evidence>
<comment type="caution">
    <text evidence="8">Lacks conserved residue(s) required for the propagation of feature annotation.</text>
</comment>
<evidence type="ECO:0000256" key="8">
    <source>
        <dbReference type="PROSITE-ProRule" id="PRU00261"/>
    </source>
</evidence>
<dbReference type="InterPro" id="IPR036861">
    <property type="entry name" value="Endochitinase-like_sf"/>
</dbReference>
<keyword evidence="5" id="KW-0378">Hydrolase</keyword>
<organism evidence="13 14">
    <name type="scientific">Cephalotrichum gorgonifer</name>
    <dbReference type="NCBI Taxonomy" id="2041049"/>
    <lineage>
        <taxon>Eukaryota</taxon>
        <taxon>Fungi</taxon>
        <taxon>Dikarya</taxon>
        <taxon>Ascomycota</taxon>
        <taxon>Pezizomycotina</taxon>
        <taxon>Sordariomycetes</taxon>
        <taxon>Hypocreomycetidae</taxon>
        <taxon>Microascales</taxon>
        <taxon>Microascaceae</taxon>
        <taxon>Cephalotrichum</taxon>
    </lineage>
</organism>
<dbReference type="Proteomes" id="UP001187682">
    <property type="component" value="Unassembled WGS sequence"/>
</dbReference>
<dbReference type="InterPro" id="IPR001002">
    <property type="entry name" value="Chitin-bd_1"/>
</dbReference>
<evidence type="ECO:0000256" key="11">
    <source>
        <dbReference type="SAM" id="SignalP"/>
    </source>
</evidence>
<feature type="compositionally biased region" description="Low complexity" evidence="9">
    <location>
        <begin position="156"/>
        <end position="199"/>
    </location>
</feature>
<keyword evidence="10" id="KW-0812">Transmembrane</keyword>
<dbReference type="SMART" id="SM00270">
    <property type="entry name" value="ChtBD1"/>
    <property type="match status" value="2"/>
</dbReference>
<feature type="disulfide bond" evidence="8">
    <location>
        <begin position="120"/>
        <end position="134"/>
    </location>
</feature>
<evidence type="ECO:0000256" key="9">
    <source>
        <dbReference type="SAM" id="MobiDB-lite"/>
    </source>
</evidence>
<feature type="domain" description="Chitin-binding type-1" evidence="12">
    <location>
        <begin position="49"/>
        <end position="95"/>
    </location>
</feature>
<dbReference type="SUPFAM" id="SSF57016">
    <property type="entry name" value="Plant lectins/antimicrobial peptides"/>
    <property type="match status" value="2"/>
</dbReference>
<comment type="cofactor">
    <cofactor evidence="1">
        <name>Co(2+)</name>
        <dbReference type="ChEBI" id="CHEBI:48828"/>
    </cofactor>
</comment>
<dbReference type="EMBL" id="ONZQ02000005">
    <property type="protein sequence ID" value="SPO01802.1"/>
    <property type="molecule type" value="Genomic_DNA"/>
</dbReference>
<dbReference type="PANTHER" id="PTHR46471">
    <property type="entry name" value="CHITIN DEACETYLASE"/>
    <property type="match status" value="1"/>
</dbReference>
<dbReference type="GO" id="GO:0008061">
    <property type="term" value="F:chitin binding"/>
    <property type="evidence" value="ECO:0007669"/>
    <property type="project" value="UniProtKB-UniRule"/>
</dbReference>
<keyword evidence="10" id="KW-0472">Membrane</keyword>
<keyword evidence="6" id="KW-0119">Carbohydrate metabolism</keyword>
<keyword evidence="10" id="KW-1133">Transmembrane helix</keyword>
<dbReference type="PROSITE" id="PS50941">
    <property type="entry name" value="CHIT_BIND_I_2"/>
    <property type="match status" value="2"/>
</dbReference>
<dbReference type="AlphaFoldDB" id="A0AAE8SV76"/>
<keyword evidence="2 8" id="KW-0147">Chitin-binding</keyword>
<proteinExistence type="predicted"/>
<evidence type="ECO:0000256" key="7">
    <source>
        <dbReference type="ARBA" id="ARBA00023285"/>
    </source>
</evidence>
<evidence type="ECO:0000256" key="4">
    <source>
        <dbReference type="ARBA" id="ARBA00022729"/>
    </source>
</evidence>
<feature type="signal peptide" evidence="11">
    <location>
        <begin position="1"/>
        <end position="26"/>
    </location>
</feature>
<feature type="disulfide bond" evidence="8">
    <location>
        <begin position="68"/>
        <end position="82"/>
    </location>
</feature>
<protein>
    <recommendedName>
        <fullName evidence="12">Chitin-binding type-1 domain-containing protein</fullName>
    </recommendedName>
</protein>
<name>A0AAE8SV76_9PEZI</name>
<accession>A0AAE8SV76</accession>
<feature type="region of interest" description="Disordered" evidence="9">
    <location>
        <begin position="247"/>
        <end position="269"/>
    </location>
</feature>
<evidence type="ECO:0000259" key="12">
    <source>
        <dbReference type="PROSITE" id="PS50941"/>
    </source>
</evidence>
<keyword evidence="8" id="KW-1015">Disulfide bond</keyword>
<evidence type="ECO:0000256" key="6">
    <source>
        <dbReference type="ARBA" id="ARBA00023277"/>
    </source>
</evidence>
<evidence type="ECO:0000256" key="2">
    <source>
        <dbReference type="ARBA" id="ARBA00022669"/>
    </source>
</evidence>
<dbReference type="GO" id="GO:0016787">
    <property type="term" value="F:hydrolase activity"/>
    <property type="evidence" value="ECO:0007669"/>
    <property type="project" value="UniProtKB-KW"/>
</dbReference>
<dbReference type="GO" id="GO:0046872">
    <property type="term" value="F:metal ion binding"/>
    <property type="evidence" value="ECO:0007669"/>
    <property type="project" value="UniProtKB-KW"/>
</dbReference>
<dbReference type="CDD" id="cd11618">
    <property type="entry name" value="ChtBD1_1"/>
    <property type="match status" value="2"/>
</dbReference>
<feature type="transmembrane region" description="Helical" evidence="10">
    <location>
        <begin position="218"/>
        <end position="240"/>
    </location>
</feature>
<evidence type="ECO:0000256" key="10">
    <source>
        <dbReference type="SAM" id="Phobius"/>
    </source>
</evidence>
<keyword evidence="7" id="KW-0170">Cobalt</keyword>
<keyword evidence="3" id="KW-0479">Metal-binding</keyword>
<feature type="domain" description="Chitin-binding type-1" evidence="12">
    <location>
        <begin position="101"/>
        <end position="147"/>
    </location>
</feature>
<keyword evidence="4 11" id="KW-0732">Signal</keyword>
<evidence type="ECO:0000256" key="5">
    <source>
        <dbReference type="ARBA" id="ARBA00022801"/>
    </source>
</evidence>
<feature type="region of interest" description="Disordered" evidence="9">
    <location>
        <begin position="156"/>
        <end position="214"/>
    </location>
</feature>
<evidence type="ECO:0000313" key="13">
    <source>
        <dbReference type="EMBL" id="SPO01802.1"/>
    </source>
</evidence>
<feature type="chain" id="PRO_5042182880" description="Chitin-binding type-1 domain-containing protein" evidence="11">
    <location>
        <begin position="27"/>
        <end position="340"/>
    </location>
</feature>
<evidence type="ECO:0000256" key="3">
    <source>
        <dbReference type="ARBA" id="ARBA00022723"/>
    </source>
</evidence>
<gene>
    <name evidence="13" type="ORF">DNG_04475</name>
</gene>
<reference evidence="13" key="1">
    <citation type="submission" date="2018-03" db="EMBL/GenBank/DDBJ databases">
        <authorList>
            <person name="Guldener U."/>
        </authorList>
    </citation>
    <scope>NUCLEOTIDE SEQUENCE</scope>
</reference>
<keyword evidence="14" id="KW-1185">Reference proteome</keyword>
<dbReference type="PANTHER" id="PTHR46471:SF2">
    <property type="entry name" value="CHITIN DEACETYLASE-RELATED"/>
    <property type="match status" value="1"/>
</dbReference>